<sequence>TVRTRTPACVAFRCCVLDILQENPIPLEAPGQLTGRSKGSKESVEAESMGSHSSTPRAMEIKKAASNVTDSKEPSVHSGEEPFRFLDLPAELRNEVYRLAFGTRKSVELFVTEPDNAENAESGALLDDKRALVVAFAKGNSCKKAYHPQALVCPSPLMYVSRQVSREAYDQYEMAIFGKDATSPRPGVVIRVRNWDFSAVLNFLKSLTPLKIQALKDGQVAVHLSLQITETRRFVRRNPLTLHPSFEQALALSKELSIPQLFGSYVLEKFYQPFMLLPKELQNWREDDSLLDLPLDPTCDKKAGRQIVEFQEAWISYLADEKGNFSIAELMSEESLHVNTCWRKMMLQFPRIDEVAEIPHYALPTFQSGEWLVCVACDRRLMHRREWDAFA</sequence>
<dbReference type="OrthoDB" id="3795901at2759"/>
<keyword evidence="3" id="KW-1185">Reference proteome</keyword>
<evidence type="ECO:0000313" key="3">
    <source>
        <dbReference type="Proteomes" id="UP000070133"/>
    </source>
</evidence>
<name>A0A139HGT7_9PEZI</name>
<organism evidence="2 3">
    <name type="scientific">Pseudocercospora eumusae</name>
    <dbReference type="NCBI Taxonomy" id="321146"/>
    <lineage>
        <taxon>Eukaryota</taxon>
        <taxon>Fungi</taxon>
        <taxon>Dikarya</taxon>
        <taxon>Ascomycota</taxon>
        <taxon>Pezizomycotina</taxon>
        <taxon>Dothideomycetes</taxon>
        <taxon>Dothideomycetidae</taxon>
        <taxon>Mycosphaerellales</taxon>
        <taxon>Mycosphaerellaceae</taxon>
        <taxon>Pseudocercospora</taxon>
    </lineage>
</organism>
<comment type="caution">
    <text evidence="2">The sequence shown here is derived from an EMBL/GenBank/DDBJ whole genome shotgun (WGS) entry which is preliminary data.</text>
</comment>
<dbReference type="InterPro" id="IPR038883">
    <property type="entry name" value="AN11006-like"/>
</dbReference>
<reference evidence="2 3" key="1">
    <citation type="submission" date="2015-07" db="EMBL/GenBank/DDBJ databases">
        <title>Comparative genomics of the Sigatoka disease complex on banana suggests a link between parallel evolutionary changes in Pseudocercospora fijiensis and Pseudocercospora eumusae and increased virulence on the banana host.</title>
        <authorList>
            <person name="Chang T.-C."/>
            <person name="Salvucci A."/>
            <person name="Crous P.W."/>
            <person name="Stergiopoulos I."/>
        </authorList>
    </citation>
    <scope>NUCLEOTIDE SEQUENCE [LARGE SCALE GENOMIC DNA]</scope>
    <source>
        <strain evidence="2 3">CBS 114824</strain>
    </source>
</reference>
<dbReference type="PANTHER" id="PTHR42085">
    <property type="entry name" value="F-BOX DOMAIN-CONTAINING PROTEIN"/>
    <property type="match status" value="1"/>
</dbReference>
<dbReference type="Proteomes" id="UP000070133">
    <property type="component" value="Unassembled WGS sequence"/>
</dbReference>
<gene>
    <name evidence="2" type="ORF">AC578_2728</name>
</gene>
<proteinExistence type="predicted"/>
<dbReference type="AlphaFoldDB" id="A0A139HGT7"/>
<dbReference type="PANTHER" id="PTHR42085:SF2">
    <property type="entry name" value="F-BOX DOMAIN-CONTAINING PROTEIN"/>
    <property type="match status" value="1"/>
</dbReference>
<evidence type="ECO:0000256" key="1">
    <source>
        <dbReference type="SAM" id="MobiDB-lite"/>
    </source>
</evidence>
<evidence type="ECO:0000313" key="2">
    <source>
        <dbReference type="EMBL" id="KXT01694.1"/>
    </source>
</evidence>
<evidence type="ECO:0008006" key="4">
    <source>
        <dbReference type="Google" id="ProtNLM"/>
    </source>
</evidence>
<feature type="non-terminal residue" evidence="2">
    <location>
        <position position="391"/>
    </location>
</feature>
<accession>A0A139HGT7</accession>
<protein>
    <recommendedName>
        <fullName evidence="4">F-box domain-containing protein</fullName>
    </recommendedName>
</protein>
<feature type="non-terminal residue" evidence="2">
    <location>
        <position position="1"/>
    </location>
</feature>
<dbReference type="EMBL" id="LFZN01000051">
    <property type="protein sequence ID" value="KXT01694.1"/>
    <property type="molecule type" value="Genomic_DNA"/>
</dbReference>
<feature type="region of interest" description="Disordered" evidence="1">
    <location>
        <begin position="27"/>
        <end position="58"/>
    </location>
</feature>